<dbReference type="STRING" id="1736691.SAMN06295964_2758"/>
<feature type="compositionally biased region" description="Polar residues" evidence="1">
    <location>
        <begin position="1"/>
        <end position="17"/>
    </location>
</feature>
<keyword evidence="3" id="KW-1185">Reference proteome</keyword>
<sequence length="64" mass="7221">MSFTWQYENSAGETVGTSEEFDQRGEAESWIGTAFEDLLEDGVEQVRLLEDGTEVYGPMSLRPE</sequence>
<reference evidence="3" key="1">
    <citation type="submission" date="2017-02" db="EMBL/GenBank/DDBJ databases">
        <authorList>
            <person name="Varghese N."/>
            <person name="Submissions S."/>
        </authorList>
    </citation>
    <scope>NUCLEOTIDE SEQUENCE [LARGE SCALE GENOMIC DNA]</scope>
    <source>
        <strain evidence="3">9H-4</strain>
    </source>
</reference>
<accession>A0A1T4Z6H9</accession>
<organism evidence="2 3">
    <name type="scientific">Aeromicrobium choanae</name>
    <dbReference type="NCBI Taxonomy" id="1736691"/>
    <lineage>
        <taxon>Bacteria</taxon>
        <taxon>Bacillati</taxon>
        <taxon>Actinomycetota</taxon>
        <taxon>Actinomycetes</taxon>
        <taxon>Propionibacteriales</taxon>
        <taxon>Nocardioidaceae</taxon>
        <taxon>Aeromicrobium</taxon>
    </lineage>
</organism>
<proteinExistence type="predicted"/>
<evidence type="ECO:0008006" key="4">
    <source>
        <dbReference type="Google" id="ProtNLM"/>
    </source>
</evidence>
<protein>
    <recommendedName>
        <fullName evidence="4">YD repeat-containing protein</fullName>
    </recommendedName>
</protein>
<evidence type="ECO:0000313" key="3">
    <source>
        <dbReference type="Proteomes" id="UP000191040"/>
    </source>
</evidence>
<dbReference type="Proteomes" id="UP000191040">
    <property type="component" value="Chromosome I"/>
</dbReference>
<evidence type="ECO:0000256" key="1">
    <source>
        <dbReference type="SAM" id="MobiDB-lite"/>
    </source>
</evidence>
<feature type="region of interest" description="Disordered" evidence="1">
    <location>
        <begin position="1"/>
        <end position="23"/>
    </location>
</feature>
<gene>
    <name evidence="2" type="ORF">SAMN06295964_2758</name>
</gene>
<dbReference type="RefSeq" id="WP_078700683.1">
    <property type="nucleotide sequence ID" value="NZ_LT796768.1"/>
</dbReference>
<dbReference type="AlphaFoldDB" id="A0A1T4Z6H9"/>
<dbReference type="OrthoDB" id="3214648at2"/>
<name>A0A1T4Z6H9_9ACTN</name>
<evidence type="ECO:0000313" key="2">
    <source>
        <dbReference type="EMBL" id="SKB09556.1"/>
    </source>
</evidence>
<dbReference type="EMBL" id="LT796768">
    <property type="protein sequence ID" value="SKB09556.1"/>
    <property type="molecule type" value="Genomic_DNA"/>
</dbReference>